<dbReference type="HOGENOM" id="CLU_2612547_0_0_1"/>
<evidence type="ECO:0000313" key="2">
    <source>
        <dbReference type="EMBL" id="KIM99029.1"/>
    </source>
</evidence>
<reference evidence="2 3" key="1">
    <citation type="submission" date="2014-04" db="EMBL/GenBank/DDBJ databases">
        <authorList>
            <consortium name="DOE Joint Genome Institute"/>
            <person name="Kuo A."/>
            <person name="Martino E."/>
            <person name="Perotto S."/>
            <person name="Kohler A."/>
            <person name="Nagy L.G."/>
            <person name="Floudas D."/>
            <person name="Copeland A."/>
            <person name="Barry K.W."/>
            <person name="Cichocki N."/>
            <person name="Veneault-Fourrey C."/>
            <person name="LaButti K."/>
            <person name="Lindquist E.A."/>
            <person name="Lipzen A."/>
            <person name="Lundell T."/>
            <person name="Morin E."/>
            <person name="Murat C."/>
            <person name="Sun H."/>
            <person name="Tunlid A."/>
            <person name="Henrissat B."/>
            <person name="Grigoriev I.V."/>
            <person name="Hibbett D.S."/>
            <person name="Martin F."/>
            <person name="Nordberg H.P."/>
            <person name="Cantor M.N."/>
            <person name="Hua S.X."/>
        </authorList>
    </citation>
    <scope>NUCLEOTIDE SEQUENCE [LARGE SCALE GENOMIC DNA]</scope>
    <source>
        <strain evidence="2 3">Zn</strain>
    </source>
</reference>
<dbReference type="EMBL" id="KN832879">
    <property type="protein sequence ID" value="KIM99029.1"/>
    <property type="molecule type" value="Genomic_DNA"/>
</dbReference>
<evidence type="ECO:0000313" key="3">
    <source>
        <dbReference type="Proteomes" id="UP000054321"/>
    </source>
</evidence>
<dbReference type="InParanoid" id="A0A0C3H6T6"/>
<accession>A0A0C3H6T6</accession>
<dbReference type="Proteomes" id="UP000054321">
    <property type="component" value="Unassembled WGS sequence"/>
</dbReference>
<reference evidence="3" key="2">
    <citation type="submission" date="2015-01" db="EMBL/GenBank/DDBJ databases">
        <title>Evolutionary Origins and Diversification of the Mycorrhizal Mutualists.</title>
        <authorList>
            <consortium name="DOE Joint Genome Institute"/>
            <consortium name="Mycorrhizal Genomics Consortium"/>
            <person name="Kohler A."/>
            <person name="Kuo A."/>
            <person name="Nagy L.G."/>
            <person name="Floudas D."/>
            <person name="Copeland A."/>
            <person name="Barry K.W."/>
            <person name="Cichocki N."/>
            <person name="Veneault-Fourrey C."/>
            <person name="LaButti K."/>
            <person name="Lindquist E.A."/>
            <person name="Lipzen A."/>
            <person name="Lundell T."/>
            <person name="Morin E."/>
            <person name="Murat C."/>
            <person name="Riley R."/>
            <person name="Ohm R."/>
            <person name="Sun H."/>
            <person name="Tunlid A."/>
            <person name="Henrissat B."/>
            <person name="Grigoriev I.V."/>
            <person name="Hibbett D.S."/>
            <person name="Martin F."/>
        </authorList>
    </citation>
    <scope>NUCLEOTIDE SEQUENCE [LARGE SCALE GENOMIC DNA]</scope>
    <source>
        <strain evidence="3">Zn</strain>
    </source>
</reference>
<organism evidence="2 3">
    <name type="scientific">Oidiodendron maius (strain Zn)</name>
    <dbReference type="NCBI Taxonomy" id="913774"/>
    <lineage>
        <taxon>Eukaryota</taxon>
        <taxon>Fungi</taxon>
        <taxon>Dikarya</taxon>
        <taxon>Ascomycota</taxon>
        <taxon>Pezizomycotina</taxon>
        <taxon>Leotiomycetes</taxon>
        <taxon>Leotiomycetes incertae sedis</taxon>
        <taxon>Myxotrichaceae</taxon>
        <taxon>Oidiodendron</taxon>
    </lineage>
</organism>
<keyword evidence="1" id="KW-0812">Transmembrane</keyword>
<protein>
    <submittedName>
        <fullName evidence="2">Uncharacterized protein</fullName>
    </submittedName>
</protein>
<feature type="transmembrane region" description="Helical" evidence="1">
    <location>
        <begin position="15"/>
        <end position="34"/>
    </location>
</feature>
<feature type="non-terminal residue" evidence="2">
    <location>
        <position position="79"/>
    </location>
</feature>
<proteinExistence type="predicted"/>
<sequence length="79" mass="8769">MNPFPPNLQAPPRSLHYWFCCGGAYSQVCIFIFYPLDMPPVIGRLCVHGPNNNWRSAIASILSRQCDILSSSVKGQSSL</sequence>
<evidence type="ECO:0000256" key="1">
    <source>
        <dbReference type="SAM" id="Phobius"/>
    </source>
</evidence>
<keyword evidence="3" id="KW-1185">Reference proteome</keyword>
<name>A0A0C3H6T6_OIDMZ</name>
<dbReference type="AlphaFoldDB" id="A0A0C3H6T6"/>
<gene>
    <name evidence="2" type="ORF">OIDMADRAFT_19960</name>
</gene>
<keyword evidence="1" id="KW-1133">Transmembrane helix</keyword>
<keyword evidence="1" id="KW-0472">Membrane</keyword>